<accession>A0A563VIU9</accession>
<evidence type="ECO:0000313" key="1">
    <source>
        <dbReference type="EMBL" id="VEP11360.1"/>
    </source>
</evidence>
<dbReference type="EMBL" id="CAACVJ010000004">
    <property type="protein sequence ID" value="VEP11360.1"/>
    <property type="molecule type" value="Genomic_DNA"/>
</dbReference>
<dbReference type="AlphaFoldDB" id="A0A563VIU9"/>
<reference evidence="1 2" key="1">
    <citation type="submission" date="2019-01" db="EMBL/GenBank/DDBJ databases">
        <authorList>
            <person name="Brito A."/>
        </authorList>
    </citation>
    <scope>NUCLEOTIDE SEQUENCE [LARGE SCALE GENOMIC DNA]</scope>
    <source>
        <strain evidence="1">1</strain>
    </source>
</reference>
<gene>
    <name evidence="1" type="ORF">H1P_1010006</name>
</gene>
<keyword evidence="2" id="KW-1185">Reference proteome</keyword>
<sequence length="49" mass="5616">MPLLAIACRDSPQGSERWTLRMLADRMVELNYVESISHETVRQTPIPFG</sequence>
<dbReference type="Proteomes" id="UP000320055">
    <property type="component" value="Unassembled WGS sequence"/>
</dbReference>
<organism evidence="1 2">
    <name type="scientific">Hyella patelloides LEGE 07179</name>
    <dbReference type="NCBI Taxonomy" id="945734"/>
    <lineage>
        <taxon>Bacteria</taxon>
        <taxon>Bacillati</taxon>
        <taxon>Cyanobacteriota</taxon>
        <taxon>Cyanophyceae</taxon>
        <taxon>Pleurocapsales</taxon>
        <taxon>Hyellaceae</taxon>
        <taxon>Hyella</taxon>
    </lineage>
</organism>
<dbReference type="OrthoDB" id="69748at2"/>
<protein>
    <submittedName>
        <fullName evidence="1">Transposase</fullName>
    </submittedName>
</protein>
<name>A0A563VIU9_9CYAN</name>
<proteinExistence type="predicted"/>
<evidence type="ECO:0000313" key="2">
    <source>
        <dbReference type="Proteomes" id="UP000320055"/>
    </source>
</evidence>